<evidence type="ECO:0000313" key="9">
    <source>
        <dbReference type="EMBL" id="MDW2800017.1"/>
    </source>
</evidence>
<feature type="transmembrane region" description="Helical" evidence="7">
    <location>
        <begin position="78"/>
        <end position="108"/>
    </location>
</feature>
<dbReference type="InterPro" id="IPR000515">
    <property type="entry name" value="MetI-like"/>
</dbReference>
<feature type="transmembrane region" description="Helical" evidence="7">
    <location>
        <begin position="168"/>
        <end position="192"/>
    </location>
</feature>
<keyword evidence="3" id="KW-1003">Cell membrane</keyword>
<feature type="transmembrane region" description="Helical" evidence="7">
    <location>
        <begin position="120"/>
        <end position="141"/>
    </location>
</feature>
<evidence type="ECO:0000313" key="10">
    <source>
        <dbReference type="Proteomes" id="UP001276854"/>
    </source>
</evidence>
<dbReference type="CDD" id="cd06261">
    <property type="entry name" value="TM_PBP2"/>
    <property type="match status" value="1"/>
</dbReference>
<dbReference type="SUPFAM" id="SSF160964">
    <property type="entry name" value="MalF N-terminal region-like"/>
    <property type="match status" value="1"/>
</dbReference>
<evidence type="ECO:0000256" key="6">
    <source>
        <dbReference type="ARBA" id="ARBA00023136"/>
    </source>
</evidence>
<keyword evidence="2 7" id="KW-0813">Transport</keyword>
<dbReference type="PROSITE" id="PS50928">
    <property type="entry name" value="ABC_TM1"/>
    <property type="match status" value="1"/>
</dbReference>
<keyword evidence="10" id="KW-1185">Reference proteome</keyword>
<comment type="subcellular location">
    <subcellularLocation>
        <location evidence="1 7">Cell membrane</location>
        <topology evidence="1 7">Multi-pass membrane protein</topology>
    </subcellularLocation>
</comment>
<dbReference type="InterPro" id="IPR035906">
    <property type="entry name" value="MetI-like_sf"/>
</dbReference>
<protein>
    <submittedName>
        <fullName evidence="9">Sugar ABC transporter permease</fullName>
    </submittedName>
</protein>
<feature type="transmembrane region" description="Helical" evidence="7">
    <location>
        <begin position="275"/>
        <end position="295"/>
    </location>
</feature>
<organism evidence="9 10">
    <name type="scientific">Clostridium boliviensis</name>
    <dbReference type="NCBI Taxonomy" id="318465"/>
    <lineage>
        <taxon>Bacteria</taxon>
        <taxon>Bacillati</taxon>
        <taxon>Bacillota</taxon>
        <taxon>Clostridia</taxon>
        <taxon>Eubacteriales</taxon>
        <taxon>Clostridiaceae</taxon>
        <taxon>Clostridium</taxon>
    </lineage>
</organism>
<evidence type="ECO:0000256" key="1">
    <source>
        <dbReference type="ARBA" id="ARBA00004651"/>
    </source>
</evidence>
<accession>A0ABU4GSQ1</accession>
<evidence type="ECO:0000256" key="5">
    <source>
        <dbReference type="ARBA" id="ARBA00022989"/>
    </source>
</evidence>
<gene>
    <name evidence="9" type="ORF">RZO55_20800</name>
</gene>
<feature type="domain" description="ABC transmembrane type-1" evidence="8">
    <location>
        <begin position="83"/>
        <end position="294"/>
    </location>
</feature>
<name>A0ABU4GSQ1_9CLOT</name>
<feature type="transmembrane region" description="Helical" evidence="7">
    <location>
        <begin position="213"/>
        <end position="235"/>
    </location>
</feature>
<comment type="similarity">
    <text evidence="7">Belongs to the binding-protein-dependent transport system permease family.</text>
</comment>
<keyword evidence="4 7" id="KW-0812">Transmembrane</keyword>
<dbReference type="PANTHER" id="PTHR30193">
    <property type="entry name" value="ABC TRANSPORTER PERMEASE PROTEIN"/>
    <property type="match status" value="1"/>
</dbReference>
<keyword evidence="5 7" id="KW-1133">Transmembrane helix</keyword>
<dbReference type="Pfam" id="PF00528">
    <property type="entry name" value="BPD_transp_1"/>
    <property type="match status" value="1"/>
</dbReference>
<proteinExistence type="inferred from homology"/>
<dbReference type="PANTHER" id="PTHR30193:SF1">
    <property type="entry name" value="ABC TRANSPORTER PERMEASE PROTEIN YESP-RELATED"/>
    <property type="match status" value="1"/>
</dbReference>
<reference evidence="9 10" key="1">
    <citation type="submission" date="2023-10" db="EMBL/GenBank/DDBJ databases">
        <title>A novel Glycoside Hydrolase 43-Like Enzyme from Clostrdium boliviensis is an Endo-xylanase, and a Candidate for Xylooligosaccharides Production from Different Xylan Substrates.</title>
        <authorList>
            <person name="Alvarez M.T."/>
            <person name="Rocabado-Villegas L.R."/>
            <person name="Salas-Veizaga D.M."/>
            <person name="Linares-Pasten J.A."/>
            <person name="Gudmundsdottir E.E."/>
            <person name="Hreggvidsson G.O."/>
            <person name="Adlercreutz P."/>
            <person name="Nordberg Karlsson E."/>
        </authorList>
    </citation>
    <scope>NUCLEOTIDE SEQUENCE [LARGE SCALE GENOMIC DNA]</scope>
    <source>
        <strain evidence="9 10">E-1</strain>
    </source>
</reference>
<keyword evidence="6 7" id="KW-0472">Membrane</keyword>
<evidence type="ECO:0000256" key="3">
    <source>
        <dbReference type="ARBA" id="ARBA00022475"/>
    </source>
</evidence>
<dbReference type="InterPro" id="IPR051393">
    <property type="entry name" value="ABC_transporter_permease"/>
</dbReference>
<evidence type="ECO:0000256" key="4">
    <source>
        <dbReference type="ARBA" id="ARBA00022692"/>
    </source>
</evidence>
<dbReference type="SUPFAM" id="SSF161098">
    <property type="entry name" value="MetI-like"/>
    <property type="match status" value="1"/>
</dbReference>
<dbReference type="RefSeq" id="WP_318066205.1">
    <property type="nucleotide sequence ID" value="NZ_JAWONS010000290.1"/>
</dbReference>
<evidence type="ECO:0000259" key="8">
    <source>
        <dbReference type="PROSITE" id="PS50928"/>
    </source>
</evidence>
<evidence type="ECO:0000256" key="7">
    <source>
        <dbReference type="RuleBase" id="RU363032"/>
    </source>
</evidence>
<evidence type="ECO:0000256" key="2">
    <source>
        <dbReference type="ARBA" id="ARBA00022448"/>
    </source>
</evidence>
<sequence>MKNPNSNHTDAPCRVRKYPKNWKWGLIFIAPWIIGFAVLQAYPLLMSLYYSFTDFSILKAGKWIGLKNYKDLFTKDKYFWKAFFITIKYSLMSVPMKLVMALAIAMILNMKLKGINLFRTIYYLPSIMGGSVAISILWKFLFMKEGMVNQALSAIGIPSVDWLGSPQIALVSISLLVVWQFGSSMVLFLAGLKNVPTELYEAASVDGATKWRQFISITLPMITPIVFFNLMMQIIHALQEFTSAFIITNGGPNHGTYLLGVKIYEDAFKNLKMGYASASSWILFVTILAVTLVVFKSSDAWVFYNDGGAD</sequence>
<comment type="caution">
    <text evidence="9">The sequence shown here is derived from an EMBL/GenBank/DDBJ whole genome shotgun (WGS) entry which is preliminary data.</text>
</comment>
<dbReference type="Gene3D" id="1.10.3720.10">
    <property type="entry name" value="MetI-like"/>
    <property type="match status" value="1"/>
</dbReference>
<dbReference type="Proteomes" id="UP001276854">
    <property type="component" value="Unassembled WGS sequence"/>
</dbReference>
<dbReference type="EMBL" id="JAWONS010000290">
    <property type="protein sequence ID" value="MDW2800017.1"/>
    <property type="molecule type" value="Genomic_DNA"/>
</dbReference>
<feature type="transmembrane region" description="Helical" evidence="7">
    <location>
        <begin position="24"/>
        <end position="45"/>
    </location>
</feature>